<accession>A0AAD5P6L5</accession>
<sequence>MSSENIDRCFNHTENDACINPTCCCMHHGLTTQVLLGQIIKALFESTRTVSSFDTESYPVSSRVMAKLMEQYRNRDFAGELEEFLSEQVHERAVNGREDLAQKKEEYGRLLEEKKQIERDLKDARPEVAVYDGPTAVCLIKDQHQQIVRLLEEKLALLGKSACI</sequence>
<keyword evidence="2" id="KW-1185">Reference proteome</keyword>
<name>A0AAD5P6L5_9FUNG</name>
<dbReference type="Proteomes" id="UP001209540">
    <property type="component" value="Unassembled WGS sequence"/>
</dbReference>
<reference evidence="1" key="2">
    <citation type="submission" date="2023-02" db="EMBL/GenBank/DDBJ databases">
        <authorList>
            <consortium name="DOE Joint Genome Institute"/>
            <person name="Mondo S.J."/>
            <person name="Chang Y."/>
            <person name="Wang Y."/>
            <person name="Ahrendt S."/>
            <person name="Andreopoulos W."/>
            <person name="Barry K."/>
            <person name="Beard J."/>
            <person name="Benny G.L."/>
            <person name="Blankenship S."/>
            <person name="Bonito G."/>
            <person name="Cuomo C."/>
            <person name="Desiro A."/>
            <person name="Gervers K.A."/>
            <person name="Hundley H."/>
            <person name="Kuo A."/>
            <person name="LaButti K."/>
            <person name="Lang B.F."/>
            <person name="Lipzen A."/>
            <person name="O'Donnell K."/>
            <person name="Pangilinan J."/>
            <person name="Reynolds N."/>
            <person name="Sandor L."/>
            <person name="Smith M.W."/>
            <person name="Tsang A."/>
            <person name="Grigoriev I.V."/>
            <person name="Stajich J.E."/>
            <person name="Spatafora J.W."/>
        </authorList>
    </citation>
    <scope>NUCLEOTIDE SEQUENCE</scope>
    <source>
        <strain evidence="1">RSA 2281</strain>
    </source>
</reference>
<evidence type="ECO:0000313" key="1">
    <source>
        <dbReference type="EMBL" id="KAI9243071.1"/>
    </source>
</evidence>
<dbReference type="AlphaFoldDB" id="A0AAD5P6L5"/>
<comment type="caution">
    <text evidence="1">The sequence shown here is derived from an EMBL/GenBank/DDBJ whole genome shotgun (WGS) entry which is preliminary data.</text>
</comment>
<protein>
    <submittedName>
        <fullName evidence="1">Uncharacterized protein</fullName>
    </submittedName>
</protein>
<proteinExistence type="predicted"/>
<organism evidence="1 2">
    <name type="scientific">Phascolomyces articulosus</name>
    <dbReference type="NCBI Taxonomy" id="60185"/>
    <lineage>
        <taxon>Eukaryota</taxon>
        <taxon>Fungi</taxon>
        <taxon>Fungi incertae sedis</taxon>
        <taxon>Mucoromycota</taxon>
        <taxon>Mucoromycotina</taxon>
        <taxon>Mucoromycetes</taxon>
        <taxon>Mucorales</taxon>
        <taxon>Lichtheimiaceae</taxon>
        <taxon>Phascolomyces</taxon>
    </lineage>
</organism>
<dbReference type="EMBL" id="JAIXMP010000106">
    <property type="protein sequence ID" value="KAI9243071.1"/>
    <property type="molecule type" value="Genomic_DNA"/>
</dbReference>
<gene>
    <name evidence="1" type="ORF">BDA99DRAFT_544648</name>
</gene>
<reference evidence="1" key="1">
    <citation type="journal article" date="2022" name="IScience">
        <title>Evolution of zygomycete secretomes and the origins of terrestrial fungal ecologies.</title>
        <authorList>
            <person name="Chang Y."/>
            <person name="Wang Y."/>
            <person name="Mondo S."/>
            <person name="Ahrendt S."/>
            <person name="Andreopoulos W."/>
            <person name="Barry K."/>
            <person name="Beard J."/>
            <person name="Benny G.L."/>
            <person name="Blankenship S."/>
            <person name="Bonito G."/>
            <person name="Cuomo C."/>
            <person name="Desiro A."/>
            <person name="Gervers K.A."/>
            <person name="Hundley H."/>
            <person name="Kuo A."/>
            <person name="LaButti K."/>
            <person name="Lang B.F."/>
            <person name="Lipzen A."/>
            <person name="O'Donnell K."/>
            <person name="Pangilinan J."/>
            <person name="Reynolds N."/>
            <person name="Sandor L."/>
            <person name="Smith M.E."/>
            <person name="Tsang A."/>
            <person name="Grigoriev I.V."/>
            <person name="Stajich J.E."/>
            <person name="Spatafora J.W."/>
        </authorList>
    </citation>
    <scope>NUCLEOTIDE SEQUENCE</scope>
    <source>
        <strain evidence="1">RSA 2281</strain>
    </source>
</reference>
<evidence type="ECO:0000313" key="2">
    <source>
        <dbReference type="Proteomes" id="UP001209540"/>
    </source>
</evidence>